<dbReference type="Pfam" id="PF13242">
    <property type="entry name" value="Hydrolase_like"/>
    <property type="match status" value="1"/>
</dbReference>
<dbReference type="InterPro" id="IPR010021">
    <property type="entry name" value="PGPP1/Gep4"/>
</dbReference>
<dbReference type="RefSeq" id="WP_073609895.1">
    <property type="nucleotide sequence ID" value="NZ_MRCG01000015.1"/>
</dbReference>
<dbReference type="SUPFAM" id="SSF56784">
    <property type="entry name" value="HAD-like"/>
    <property type="match status" value="1"/>
</dbReference>
<proteinExistence type="predicted"/>
<keyword evidence="1" id="KW-0378">Hydrolase</keyword>
<sequence>MSFSRLLQPDLVLDGNVLAISPELLAQHNLKGLILDVDDTLVPLRQAETNPDLAHWMHQMKAIATVWLVSNNVNAHRISRIAALFDVPYLTSAGKPSGRKLKLALAAMDLPVDQVAMVGDRLFTDVLAGNRVGLFTILVNPMPGLNQVARTSPLRTLEVMISQYFGVTF</sequence>
<dbReference type="GO" id="GO:0008962">
    <property type="term" value="F:phosphatidylglycerophosphatase activity"/>
    <property type="evidence" value="ECO:0007669"/>
    <property type="project" value="InterPro"/>
</dbReference>
<dbReference type="InterPro" id="IPR036412">
    <property type="entry name" value="HAD-like_sf"/>
</dbReference>
<dbReference type="OrthoDB" id="9787572at2"/>
<reference evidence="1 2" key="1">
    <citation type="submission" date="2016-11" db="EMBL/GenBank/DDBJ databases">
        <title>Draft Genome Sequences of Nine Cyanobacterial Strains from Diverse Habitats.</title>
        <authorList>
            <person name="Zhu T."/>
            <person name="Hou S."/>
            <person name="Lu X."/>
            <person name="Hess W.R."/>
        </authorList>
    </citation>
    <scope>NUCLEOTIDE SEQUENCE [LARGE SCALE GENOMIC DNA]</scope>
    <source>
        <strain evidence="1 2">NIES-30</strain>
    </source>
</reference>
<comment type="caution">
    <text evidence="1">The sequence shown here is derived from an EMBL/GenBank/DDBJ whole genome shotgun (WGS) entry which is preliminary data.</text>
</comment>
<dbReference type="AlphaFoldDB" id="A0A1U7J1Q4"/>
<name>A0A1U7J1Q4_9CYAN</name>
<dbReference type="InterPro" id="IPR006549">
    <property type="entry name" value="HAD-SF_hydro_IIIA"/>
</dbReference>
<dbReference type="NCBIfam" id="TIGR01662">
    <property type="entry name" value="HAD-SF-IIIA"/>
    <property type="match status" value="1"/>
</dbReference>
<evidence type="ECO:0000313" key="2">
    <source>
        <dbReference type="Proteomes" id="UP000185557"/>
    </source>
</evidence>
<dbReference type="InterPro" id="IPR023214">
    <property type="entry name" value="HAD_sf"/>
</dbReference>
<protein>
    <submittedName>
        <fullName evidence="1">Hydrolase</fullName>
    </submittedName>
</protein>
<dbReference type="EMBL" id="MRCG01000015">
    <property type="protein sequence ID" value="OKH45848.1"/>
    <property type="molecule type" value="Genomic_DNA"/>
</dbReference>
<organism evidence="1 2">
    <name type="scientific">Phormidium tenue NIES-30</name>
    <dbReference type="NCBI Taxonomy" id="549789"/>
    <lineage>
        <taxon>Bacteria</taxon>
        <taxon>Bacillati</taxon>
        <taxon>Cyanobacteriota</taxon>
        <taxon>Cyanophyceae</taxon>
        <taxon>Oscillatoriophycideae</taxon>
        <taxon>Oscillatoriales</taxon>
        <taxon>Oscillatoriaceae</taxon>
        <taxon>Phormidium</taxon>
    </lineage>
</organism>
<dbReference type="NCBIfam" id="TIGR01668">
    <property type="entry name" value="YqeG_hyp_ppase"/>
    <property type="match status" value="1"/>
</dbReference>
<accession>A0A1U7J1Q4</accession>
<dbReference type="STRING" id="549789.NIES30_18375"/>
<dbReference type="Proteomes" id="UP000185557">
    <property type="component" value="Unassembled WGS sequence"/>
</dbReference>
<dbReference type="CDD" id="cd16416">
    <property type="entry name" value="HAD_BsYqeG-like"/>
    <property type="match status" value="1"/>
</dbReference>
<evidence type="ECO:0000313" key="1">
    <source>
        <dbReference type="EMBL" id="OKH45848.1"/>
    </source>
</evidence>
<dbReference type="Gene3D" id="3.40.50.1000">
    <property type="entry name" value="HAD superfamily/HAD-like"/>
    <property type="match status" value="1"/>
</dbReference>
<keyword evidence="2" id="KW-1185">Reference proteome</keyword>
<gene>
    <name evidence="1" type="ORF">NIES30_18375</name>
</gene>